<dbReference type="AlphaFoldDB" id="B9RXZ6"/>
<dbReference type="eggNOG" id="KOG0017">
    <property type="taxonomic scope" value="Eukaryota"/>
</dbReference>
<gene>
    <name evidence="1" type="ORF">RCOM_1305880</name>
</gene>
<dbReference type="PANTHER" id="PTHR34222:SF99">
    <property type="entry name" value="PROTEIN, PUTATIVE-RELATED"/>
    <property type="match status" value="1"/>
</dbReference>
<dbReference type="InParanoid" id="B9RXZ6"/>
<evidence type="ECO:0000313" key="1">
    <source>
        <dbReference type="EMBL" id="EEF43757.1"/>
    </source>
</evidence>
<accession>B9RXZ6</accession>
<evidence type="ECO:0000313" key="2">
    <source>
        <dbReference type="Proteomes" id="UP000008311"/>
    </source>
</evidence>
<keyword evidence="2" id="KW-1185">Reference proteome</keyword>
<dbReference type="EMBL" id="EQ973829">
    <property type="protein sequence ID" value="EEF43757.1"/>
    <property type="molecule type" value="Genomic_DNA"/>
</dbReference>
<organism evidence="1 2">
    <name type="scientific">Ricinus communis</name>
    <name type="common">Castor bean</name>
    <dbReference type="NCBI Taxonomy" id="3988"/>
    <lineage>
        <taxon>Eukaryota</taxon>
        <taxon>Viridiplantae</taxon>
        <taxon>Streptophyta</taxon>
        <taxon>Embryophyta</taxon>
        <taxon>Tracheophyta</taxon>
        <taxon>Spermatophyta</taxon>
        <taxon>Magnoliopsida</taxon>
        <taxon>eudicotyledons</taxon>
        <taxon>Gunneridae</taxon>
        <taxon>Pentapetalae</taxon>
        <taxon>rosids</taxon>
        <taxon>fabids</taxon>
        <taxon>Malpighiales</taxon>
        <taxon>Euphorbiaceae</taxon>
        <taxon>Acalyphoideae</taxon>
        <taxon>Acalypheae</taxon>
        <taxon>Ricinus</taxon>
    </lineage>
</organism>
<sequence>MNLSSVMPMPECVCSHCTCEVSKKVSTLNGRNRIMQLLMGLNDGYEAVRSQVLLMEPLPGINNVYSMILRIEKLRIVYNFVLDHAKSQSYRKDSGENKVYGKDLTKHCNYCKKDGHIKENSYKLIGYLDWFKVSRDNNNDWERNARSVIDLGRSIRNFQSSKTLTDGIKDQEMVSIGLKRYMKGKANRVQLCLHSGFFKYD</sequence>
<dbReference type="Proteomes" id="UP000008311">
    <property type="component" value="Unassembled WGS sequence"/>
</dbReference>
<dbReference type="PANTHER" id="PTHR34222">
    <property type="entry name" value="GAG_PRE-INTEGRS DOMAIN-CONTAINING PROTEIN"/>
    <property type="match status" value="1"/>
</dbReference>
<proteinExistence type="predicted"/>
<name>B9RXZ6_RICCO</name>
<reference evidence="2" key="1">
    <citation type="journal article" date="2010" name="Nat. Biotechnol.">
        <title>Draft genome sequence of the oilseed species Ricinus communis.</title>
        <authorList>
            <person name="Chan A.P."/>
            <person name="Crabtree J."/>
            <person name="Zhao Q."/>
            <person name="Lorenzi H."/>
            <person name="Orvis J."/>
            <person name="Puiu D."/>
            <person name="Melake-Berhan A."/>
            <person name="Jones K.M."/>
            <person name="Redman J."/>
            <person name="Chen G."/>
            <person name="Cahoon E.B."/>
            <person name="Gedil M."/>
            <person name="Stanke M."/>
            <person name="Haas B.J."/>
            <person name="Wortman J.R."/>
            <person name="Fraser-Liggett C.M."/>
            <person name="Ravel J."/>
            <person name="Rabinowicz P.D."/>
        </authorList>
    </citation>
    <scope>NUCLEOTIDE SEQUENCE [LARGE SCALE GENOMIC DNA]</scope>
    <source>
        <strain evidence="2">cv. Hale</strain>
    </source>
</reference>
<protein>
    <submittedName>
        <fullName evidence="1">Uncharacterized protein</fullName>
    </submittedName>
</protein>